<name>A0A844ZXA7_9SPHN</name>
<evidence type="ECO:0000313" key="3">
    <source>
        <dbReference type="Proteomes" id="UP000460626"/>
    </source>
</evidence>
<dbReference type="RefSeq" id="WP_131451489.1">
    <property type="nucleotide sequence ID" value="NZ_BMJK01000001.1"/>
</dbReference>
<organism evidence="2 3">
    <name type="scientific">Aurantiacibacter arachoides</name>
    <dbReference type="NCBI Taxonomy" id="1850444"/>
    <lineage>
        <taxon>Bacteria</taxon>
        <taxon>Pseudomonadati</taxon>
        <taxon>Pseudomonadota</taxon>
        <taxon>Alphaproteobacteria</taxon>
        <taxon>Sphingomonadales</taxon>
        <taxon>Erythrobacteraceae</taxon>
        <taxon>Aurantiacibacter</taxon>
    </lineage>
</organism>
<proteinExistence type="predicted"/>
<evidence type="ECO:0000256" key="1">
    <source>
        <dbReference type="SAM" id="MobiDB-lite"/>
    </source>
</evidence>
<dbReference type="Proteomes" id="UP000460626">
    <property type="component" value="Unassembled WGS sequence"/>
</dbReference>
<comment type="caution">
    <text evidence="2">The sequence shown here is derived from an EMBL/GenBank/DDBJ whole genome shotgun (WGS) entry which is preliminary data.</text>
</comment>
<dbReference type="EMBL" id="WTYH01000001">
    <property type="protein sequence ID" value="MXO92094.1"/>
    <property type="molecule type" value="Genomic_DNA"/>
</dbReference>
<keyword evidence="3" id="KW-1185">Reference proteome</keyword>
<protein>
    <submittedName>
        <fullName evidence="2">Uncharacterized protein</fullName>
    </submittedName>
</protein>
<feature type="region of interest" description="Disordered" evidence="1">
    <location>
        <begin position="1"/>
        <end position="59"/>
    </location>
</feature>
<gene>
    <name evidence="2" type="ORF">GRI62_00545</name>
</gene>
<dbReference type="AlphaFoldDB" id="A0A844ZXA7"/>
<evidence type="ECO:0000313" key="2">
    <source>
        <dbReference type="EMBL" id="MXO92094.1"/>
    </source>
</evidence>
<sequence length="59" mass="6887">MGERDHSLDQESGGRRSGERRQQDVPIDSHDRRENNDRRSGSDRRSTPRQQVRKDGDPD</sequence>
<accession>A0A844ZXA7</accession>
<reference evidence="2 3" key="1">
    <citation type="submission" date="2019-12" db="EMBL/GenBank/DDBJ databases">
        <title>Genomic-based taxomic classification of the family Erythrobacteraceae.</title>
        <authorList>
            <person name="Xu L."/>
        </authorList>
    </citation>
    <scope>NUCLEOTIDE SEQUENCE [LARGE SCALE GENOMIC DNA]</scope>
    <source>
        <strain evidence="2 3">RC4-10-4</strain>
    </source>
</reference>